<dbReference type="Gene3D" id="2.40.100.10">
    <property type="entry name" value="Cyclophilin-like"/>
    <property type="match status" value="1"/>
</dbReference>
<sequence length="320" mass="32781">MRGEGAGVRTLRVLDPGPLALLEDGGRPGFAHVGVTASGAADRGAWRAANRLVGNPPGEAAIEALGGGLTVSVSTWALVAVTGAPGAVTVVGPEARRGASGSRSRVVHPVGRSFVAAPGEVIALDTPSRGLRRYLAVRGGLDVPPTLGSRSTDVLSGLGPAPLAAGAKLSIGDAVEAWPAADFVRPFADDPQARGAVVLEVTPGPRADWFGAAGWRLLLGGEWEVQPDSNRVGVRIRSLDGGLARAEGSERELPSEGMVAGSVQVPPDGHPVLFFRDHPVTGGYPVIAVLTASALDRVAQLRPGDRVRFADQPKSMAASR</sequence>
<gene>
    <name evidence="5" type="ORF">GCM10009851_00080</name>
</gene>
<dbReference type="InterPro" id="IPR052708">
    <property type="entry name" value="PxpC"/>
</dbReference>
<name>A0ABN3D627_9MICO</name>
<protein>
    <submittedName>
        <fullName evidence="5">Biotin-dependent carboxyltransferase family protein</fullName>
    </submittedName>
</protein>
<evidence type="ECO:0000256" key="2">
    <source>
        <dbReference type="ARBA" id="ARBA00022801"/>
    </source>
</evidence>
<keyword evidence="3" id="KW-0067">ATP-binding</keyword>
<evidence type="ECO:0000313" key="6">
    <source>
        <dbReference type="Proteomes" id="UP001500929"/>
    </source>
</evidence>
<keyword evidence="1" id="KW-0547">Nucleotide-binding</keyword>
<reference evidence="5 6" key="1">
    <citation type="journal article" date="2019" name="Int. J. Syst. Evol. Microbiol.">
        <title>The Global Catalogue of Microorganisms (GCM) 10K type strain sequencing project: providing services to taxonomists for standard genome sequencing and annotation.</title>
        <authorList>
            <consortium name="The Broad Institute Genomics Platform"/>
            <consortium name="The Broad Institute Genome Sequencing Center for Infectious Disease"/>
            <person name="Wu L."/>
            <person name="Ma J."/>
        </authorList>
    </citation>
    <scope>NUCLEOTIDE SEQUENCE [LARGE SCALE GENOMIC DNA]</scope>
    <source>
        <strain evidence="5 6">JCM 16117</strain>
    </source>
</reference>
<organism evidence="5 6">
    <name type="scientific">Herbiconiux moechotypicola</name>
    <dbReference type="NCBI Taxonomy" id="637393"/>
    <lineage>
        <taxon>Bacteria</taxon>
        <taxon>Bacillati</taxon>
        <taxon>Actinomycetota</taxon>
        <taxon>Actinomycetes</taxon>
        <taxon>Micrococcales</taxon>
        <taxon>Microbacteriaceae</taxon>
        <taxon>Herbiconiux</taxon>
    </lineage>
</organism>
<evidence type="ECO:0000313" key="5">
    <source>
        <dbReference type="EMBL" id="GAA2221643.1"/>
    </source>
</evidence>
<dbReference type="InterPro" id="IPR003778">
    <property type="entry name" value="CT_A_B"/>
</dbReference>
<dbReference type="Proteomes" id="UP001500929">
    <property type="component" value="Unassembled WGS sequence"/>
</dbReference>
<dbReference type="RefSeq" id="WP_259478033.1">
    <property type="nucleotide sequence ID" value="NZ_BAAAQY010000001.1"/>
</dbReference>
<keyword evidence="2" id="KW-0378">Hydrolase</keyword>
<dbReference type="SUPFAM" id="SSF50891">
    <property type="entry name" value="Cyclophilin-like"/>
    <property type="match status" value="1"/>
</dbReference>
<proteinExistence type="predicted"/>
<dbReference type="EMBL" id="BAAAQY010000001">
    <property type="protein sequence ID" value="GAA2221643.1"/>
    <property type="molecule type" value="Genomic_DNA"/>
</dbReference>
<evidence type="ECO:0000256" key="1">
    <source>
        <dbReference type="ARBA" id="ARBA00022741"/>
    </source>
</evidence>
<feature type="domain" description="Carboxyltransferase" evidence="4">
    <location>
        <begin position="32"/>
        <end position="320"/>
    </location>
</feature>
<comment type="caution">
    <text evidence="5">The sequence shown here is derived from an EMBL/GenBank/DDBJ whole genome shotgun (WGS) entry which is preliminary data.</text>
</comment>
<dbReference type="SMART" id="SM00797">
    <property type="entry name" value="AHS2"/>
    <property type="match status" value="1"/>
</dbReference>
<dbReference type="InterPro" id="IPR029000">
    <property type="entry name" value="Cyclophilin-like_dom_sf"/>
</dbReference>
<dbReference type="PANTHER" id="PTHR43309:SF3">
    <property type="entry name" value="5-OXOPROLINASE SUBUNIT C"/>
    <property type="match status" value="1"/>
</dbReference>
<keyword evidence="6" id="KW-1185">Reference proteome</keyword>
<evidence type="ECO:0000259" key="4">
    <source>
        <dbReference type="SMART" id="SM00797"/>
    </source>
</evidence>
<dbReference type="Pfam" id="PF02626">
    <property type="entry name" value="CT_A_B"/>
    <property type="match status" value="1"/>
</dbReference>
<dbReference type="PANTHER" id="PTHR43309">
    <property type="entry name" value="5-OXOPROLINASE SUBUNIT C"/>
    <property type="match status" value="1"/>
</dbReference>
<accession>A0ABN3D627</accession>
<evidence type="ECO:0000256" key="3">
    <source>
        <dbReference type="ARBA" id="ARBA00022840"/>
    </source>
</evidence>